<feature type="transmembrane region" description="Helical" evidence="1">
    <location>
        <begin position="80"/>
        <end position="103"/>
    </location>
</feature>
<keyword evidence="1" id="KW-0472">Membrane</keyword>
<keyword evidence="1" id="KW-1133">Transmembrane helix</keyword>
<evidence type="ECO:0000256" key="1">
    <source>
        <dbReference type="SAM" id="Phobius"/>
    </source>
</evidence>
<organism evidence="2 3">
    <name type="scientific">Caenorhabditis angaria</name>
    <dbReference type="NCBI Taxonomy" id="860376"/>
    <lineage>
        <taxon>Eukaryota</taxon>
        <taxon>Metazoa</taxon>
        <taxon>Ecdysozoa</taxon>
        <taxon>Nematoda</taxon>
        <taxon>Chromadorea</taxon>
        <taxon>Rhabditida</taxon>
        <taxon>Rhabditina</taxon>
        <taxon>Rhabditomorpha</taxon>
        <taxon>Rhabditoidea</taxon>
        <taxon>Rhabditidae</taxon>
        <taxon>Peloderinae</taxon>
        <taxon>Caenorhabditis</taxon>
    </lineage>
</organism>
<dbReference type="PANTHER" id="PTHR22943:SF248">
    <property type="entry name" value="SEVEN TM RECEPTOR"/>
    <property type="match status" value="1"/>
</dbReference>
<dbReference type="InterPro" id="IPR019428">
    <property type="entry name" value="7TM_GPCR_serpentine_rcpt_Str"/>
</dbReference>
<dbReference type="GO" id="GO:0042048">
    <property type="term" value="P:olfactory behavior"/>
    <property type="evidence" value="ECO:0007669"/>
    <property type="project" value="TreeGrafter"/>
</dbReference>
<proteinExistence type="predicted"/>
<feature type="transmembrane region" description="Helical" evidence="1">
    <location>
        <begin position="155"/>
        <end position="176"/>
    </location>
</feature>
<comment type="caution">
    <text evidence="2">The sequence shown here is derived from an EMBL/GenBank/DDBJ whole genome shotgun (WGS) entry which is preliminary data.</text>
</comment>
<accession>A0A9P1N1Q9</accession>
<dbReference type="GO" id="GO:0038022">
    <property type="term" value="F:G protein-coupled olfactory receptor activity"/>
    <property type="evidence" value="ECO:0007669"/>
    <property type="project" value="TreeGrafter"/>
</dbReference>
<keyword evidence="3" id="KW-1185">Reference proteome</keyword>
<reference evidence="2" key="1">
    <citation type="submission" date="2022-11" db="EMBL/GenBank/DDBJ databases">
        <authorList>
            <person name="Kikuchi T."/>
        </authorList>
    </citation>
    <scope>NUCLEOTIDE SEQUENCE</scope>
    <source>
        <strain evidence="2">PS1010</strain>
    </source>
</reference>
<sequence length="270" mass="30786">MSYSILDVIVSPIMFSFKSLILIIVHTKDNIIPSSILLCLDGLYCTCFGISMGMFAVQFIYRYLFAVDSKHLQTFNDHRIIYWMMVPAIYGIIWGSSCYFLLAPSYEKDKQLENILLLTFGWEIQDDTYLGPYFYQIQPDGSYKIDLMSVIGATISWLMVSASFFAILFFGIKCYLNLSKTMRLTSRKSNHLSSQLFYALVTSTIIPIILLHIPIAIVMLFSFFDKDLGILSGITSVTIALFPALDPLPSMFIVKNYRTTIFGNQLSEKK</sequence>
<keyword evidence="1" id="KW-0812">Transmembrane</keyword>
<gene>
    <name evidence="2" type="ORF">CAMP_LOCUS10425</name>
</gene>
<dbReference type="Proteomes" id="UP001152747">
    <property type="component" value="Unassembled WGS sequence"/>
</dbReference>
<dbReference type="PANTHER" id="PTHR22943">
    <property type="entry name" value="7-TRANSMEMBRANE DOMAIN RECEPTOR C.ELEGANS"/>
    <property type="match status" value="1"/>
</dbReference>
<evidence type="ECO:0008006" key="4">
    <source>
        <dbReference type="Google" id="ProtNLM"/>
    </source>
</evidence>
<feature type="transmembrane region" description="Helical" evidence="1">
    <location>
        <begin position="196"/>
        <end position="224"/>
    </location>
</feature>
<evidence type="ECO:0000313" key="2">
    <source>
        <dbReference type="EMBL" id="CAI5447788.1"/>
    </source>
</evidence>
<protein>
    <recommendedName>
        <fullName evidence="4">Seven TM Receptor</fullName>
    </recommendedName>
</protein>
<dbReference type="GO" id="GO:0005886">
    <property type="term" value="C:plasma membrane"/>
    <property type="evidence" value="ECO:0007669"/>
    <property type="project" value="TreeGrafter"/>
</dbReference>
<feature type="transmembrane region" description="Helical" evidence="1">
    <location>
        <begin position="37"/>
        <end position="60"/>
    </location>
</feature>
<dbReference type="EMBL" id="CANHGI010000004">
    <property type="protein sequence ID" value="CAI5447788.1"/>
    <property type="molecule type" value="Genomic_DNA"/>
</dbReference>
<feature type="transmembrane region" description="Helical" evidence="1">
    <location>
        <begin position="6"/>
        <end position="25"/>
    </location>
</feature>
<evidence type="ECO:0000313" key="3">
    <source>
        <dbReference type="Proteomes" id="UP001152747"/>
    </source>
</evidence>
<name>A0A9P1N1Q9_9PELO</name>
<dbReference type="Pfam" id="PF10326">
    <property type="entry name" value="7TM_GPCR_Str"/>
    <property type="match status" value="1"/>
</dbReference>
<dbReference type="SUPFAM" id="SSF81321">
    <property type="entry name" value="Family A G protein-coupled receptor-like"/>
    <property type="match status" value="1"/>
</dbReference>
<dbReference type="AlphaFoldDB" id="A0A9P1N1Q9"/>
<feature type="transmembrane region" description="Helical" evidence="1">
    <location>
        <begin position="230"/>
        <end position="248"/>
    </location>
</feature>